<sequence>MEKSKISTKARIAKEREFLTFAQEYKFVIHPKGYDYFLRNYLEAGCCPCDPSRKSCPCGQAAREVIQTGHCLCRLFWRSYQDFVTIMFGKEE</sequence>
<accession>A0A0F9J0N6</accession>
<name>A0A0F9J0N6_9ZZZZ</name>
<evidence type="ECO:0000313" key="1">
    <source>
        <dbReference type="EMBL" id="KKM25984.1"/>
    </source>
</evidence>
<organism evidence="1">
    <name type="scientific">marine sediment metagenome</name>
    <dbReference type="NCBI Taxonomy" id="412755"/>
    <lineage>
        <taxon>unclassified sequences</taxon>
        <taxon>metagenomes</taxon>
        <taxon>ecological metagenomes</taxon>
    </lineage>
</organism>
<comment type="caution">
    <text evidence="1">The sequence shown here is derived from an EMBL/GenBank/DDBJ whole genome shotgun (WGS) entry which is preliminary data.</text>
</comment>
<gene>
    <name evidence="1" type="ORF">LCGC14_1589410</name>
</gene>
<dbReference type="AlphaFoldDB" id="A0A0F9J0N6"/>
<reference evidence="1" key="1">
    <citation type="journal article" date="2015" name="Nature">
        <title>Complex archaea that bridge the gap between prokaryotes and eukaryotes.</title>
        <authorList>
            <person name="Spang A."/>
            <person name="Saw J.H."/>
            <person name="Jorgensen S.L."/>
            <person name="Zaremba-Niedzwiedzka K."/>
            <person name="Martijn J."/>
            <person name="Lind A.E."/>
            <person name="van Eijk R."/>
            <person name="Schleper C."/>
            <person name="Guy L."/>
            <person name="Ettema T.J."/>
        </authorList>
    </citation>
    <scope>NUCLEOTIDE SEQUENCE</scope>
</reference>
<dbReference type="EMBL" id="LAZR01012598">
    <property type="protein sequence ID" value="KKM25984.1"/>
    <property type="molecule type" value="Genomic_DNA"/>
</dbReference>
<protein>
    <submittedName>
        <fullName evidence="1">Uncharacterized protein</fullName>
    </submittedName>
</protein>
<proteinExistence type="predicted"/>